<accession>A0A857MAK5</accession>
<evidence type="ECO:0000256" key="2">
    <source>
        <dbReference type="SAM" id="Phobius"/>
    </source>
</evidence>
<keyword evidence="2" id="KW-0812">Transmembrane</keyword>
<keyword evidence="2" id="KW-1133">Transmembrane helix</keyword>
<keyword evidence="2" id="KW-0472">Membrane</keyword>
<organism evidence="3">
    <name type="scientific">Gordonia amarae</name>
    <dbReference type="NCBI Taxonomy" id="36821"/>
    <lineage>
        <taxon>Bacteria</taxon>
        <taxon>Bacillati</taxon>
        <taxon>Actinomycetota</taxon>
        <taxon>Actinomycetes</taxon>
        <taxon>Mycobacteriales</taxon>
        <taxon>Gordoniaceae</taxon>
        <taxon>Gordonia</taxon>
    </lineage>
</organism>
<reference evidence="3" key="1">
    <citation type="journal article" date="2021" name="Nat. Microbiol.">
        <title>Cocultivation of an ultrasmall environmental parasitic bacterium with lytic ability against bacteria associated with wastewater foams.</title>
        <authorList>
            <person name="Batinovic S."/>
            <person name="Rose J.J.A."/>
            <person name="Ratcliffe J."/>
            <person name="Seviour R.J."/>
            <person name="Petrovski S."/>
        </authorList>
    </citation>
    <scope>NUCLEOTIDE SEQUENCE</scope>
    <source>
        <strain evidence="3">CON44</strain>
    </source>
</reference>
<protein>
    <submittedName>
        <fullName evidence="3">VWA domain-containing protein</fullName>
    </submittedName>
</protein>
<dbReference type="SUPFAM" id="SSF53300">
    <property type="entry name" value="vWA-like"/>
    <property type="match status" value="1"/>
</dbReference>
<dbReference type="EMBL" id="CP045810">
    <property type="protein sequence ID" value="QHN38792.1"/>
    <property type="molecule type" value="Genomic_DNA"/>
</dbReference>
<name>A0A857MAK5_9ACTN</name>
<feature type="transmembrane region" description="Helical" evidence="2">
    <location>
        <begin position="47"/>
        <end position="68"/>
    </location>
</feature>
<dbReference type="Pfam" id="PF13531">
    <property type="entry name" value="SBP_bac_11"/>
    <property type="match status" value="1"/>
</dbReference>
<dbReference type="InterPro" id="IPR002035">
    <property type="entry name" value="VWF_A"/>
</dbReference>
<dbReference type="PROSITE" id="PS50234">
    <property type="entry name" value="VWFA"/>
    <property type="match status" value="1"/>
</dbReference>
<evidence type="ECO:0000256" key="1">
    <source>
        <dbReference type="SAM" id="MobiDB-lite"/>
    </source>
</evidence>
<feature type="compositionally biased region" description="Low complexity" evidence="1">
    <location>
        <begin position="22"/>
        <end position="36"/>
    </location>
</feature>
<feature type="region of interest" description="Disordered" evidence="1">
    <location>
        <begin position="1"/>
        <end position="40"/>
    </location>
</feature>
<dbReference type="AlphaFoldDB" id="A0A857MAK5"/>
<dbReference type="SMART" id="SM00327">
    <property type="entry name" value="VWA"/>
    <property type="match status" value="1"/>
</dbReference>
<sequence>MAGPTAASESAAQRRGTFDMTRQGGNRRVSSGSSSGRSGGRRFGAGHVLAGLALVVILISGAIVWSTLADGCGGNRKTVSVMTDSDMAGVVKDLAGQASDNSCYDYRVSATPNIEAPSKLTGNSRTDLWLADSPTRARRVIQQVRLQTDYVSKSLASSPVMVVGTTLRESKTWVDVMRIENLQVGNPLESATGDAPIVGGVASVATGQASPTGLKQAMVTMVTTRLNLAPGQDTDEARLKLADSSVTPVVASEQQYLAYLRTHKTSKLTAQTPRAGTVALTYPLLNTADSGRKDIAAKAGAALVAAAATDKGRKAINDAGYRNPDGSGVGDDVPLLKYDDETQIDKALASWQTIGVPTRTLQVLDTSGSMRTPAGNSTRAQLLADATVEGIKLPGRNAQIGTWIFGIDKGGKGQDWREITPVKRLDDMSTGTLHRDLVTRTTLAALKNDLGGGTGLYDSTLAAYKHMVDTYDPAATNAIVIATDGRNEDAQSITLDDLIGQLKALYDPARPVQILTLGLTDDADADALKKIADAVGGVTYIARTPSDIKNIFTSERIRMMD</sequence>
<dbReference type="Gene3D" id="3.40.50.410">
    <property type="entry name" value="von Willebrand factor, type A domain"/>
    <property type="match status" value="1"/>
</dbReference>
<gene>
    <name evidence="3" type="ORF">GII30_06030</name>
</gene>
<proteinExistence type="predicted"/>
<evidence type="ECO:0000313" key="3">
    <source>
        <dbReference type="EMBL" id="QHN38792.1"/>
    </source>
</evidence>
<dbReference type="InterPro" id="IPR036465">
    <property type="entry name" value="vWFA_dom_sf"/>
</dbReference>